<sequence>MGSSLKLRISEPGGLNHDPKRSSPSGTAEVEIAPRGNSEAPPEPGATYPPARGVNHDLARSNQGDPQGHAHSSSSRI</sequence>
<name>A0AAV4GRY8_9GAST</name>
<keyword evidence="3" id="KW-1185">Reference proteome</keyword>
<protein>
    <recommendedName>
        <fullName evidence="4">Microtubule-associated protein Jupiter</fullName>
    </recommendedName>
</protein>
<evidence type="ECO:0008006" key="4">
    <source>
        <dbReference type="Google" id="ProtNLM"/>
    </source>
</evidence>
<gene>
    <name evidence="2" type="ORF">ElyMa_006073700</name>
</gene>
<comment type="caution">
    <text evidence="2">The sequence shown here is derived from an EMBL/GenBank/DDBJ whole genome shotgun (WGS) entry which is preliminary data.</text>
</comment>
<proteinExistence type="predicted"/>
<dbReference type="AlphaFoldDB" id="A0AAV4GRY8"/>
<evidence type="ECO:0000313" key="3">
    <source>
        <dbReference type="Proteomes" id="UP000762676"/>
    </source>
</evidence>
<dbReference type="Proteomes" id="UP000762676">
    <property type="component" value="Unassembled WGS sequence"/>
</dbReference>
<dbReference type="EMBL" id="BMAT01012169">
    <property type="protein sequence ID" value="GFR87306.1"/>
    <property type="molecule type" value="Genomic_DNA"/>
</dbReference>
<evidence type="ECO:0000313" key="2">
    <source>
        <dbReference type="EMBL" id="GFR87306.1"/>
    </source>
</evidence>
<feature type="region of interest" description="Disordered" evidence="1">
    <location>
        <begin position="1"/>
        <end position="77"/>
    </location>
</feature>
<accession>A0AAV4GRY8</accession>
<reference evidence="2 3" key="1">
    <citation type="journal article" date="2021" name="Elife">
        <title>Chloroplast acquisition without the gene transfer in kleptoplastic sea slugs, Plakobranchus ocellatus.</title>
        <authorList>
            <person name="Maeda T."/>
            <person name="Takahashi S."/>
            <person name="Yoshida T."/>
            <person name="Shimamura S."/>
            <person name="Takaki Y."/>
            <person name="Nagai Y."/>
            <person name="Toyoda A."/>
            <person name="Suzuki Y."/>
            <person name="Arimoto A."/>
            <person name="Ishii H."/>
            <person name="Satoh N."/>
            <person name="Nishiyama T."/>
            <person name="Hasebe M."/>
            <person name="Maruyama T."/>
            <person name="Minagawa J."/>
            <person name="Obokata J."/>
            <person name="Shigenobu S."/>
        </authorList>
    </citation>
    <scope>NUCLEOTIDE SEQUENCE [LARGE SCALE GENOMIC DNA]</scope>
</reference>
<organism evidence="2 3">
    <name type="scientific">Elysia marginata</name>
    <dbReference type="NCBI Taxonomy" id="1093978"/>
    <lineage>
        <taxon>Eukaryota</taxon>
        <taxon>Metazoa</taxon>
        <taxon>Spiralia</taxon>
        <taxon>Lophotrochozoa</taxon>
        <taxon>Mollusca</taxon>
        <taxon>Gastropoda</taxon>
        <taxon>Heterobranchia</taxon>
        <taxon>Euthyneura</taxon>
        <taxon>Panpulmonata</taxon>
        <taxon>Sacoglossa</taxon>
        <taxon>Placobranchoidea</taxon>
        <taxon>Plakobranchidae</taxon>
        <taxon>Elysia</taxon>
    </lineage>
</organism>
<evidence type="ECO:0000256" key="1">
    <source>
        <dbReference type="SAM" id="MobiDB-lite"/>
    </source>
</evidence>
<feature type="compositionally biased region" description="Polar residues" evidence="1">
    <location>
        <begin position="60"/>
        <end position="77"/>
    </location>
</feature>